<name>A0ABR5AWH8_BACBA</name>
<evidence type="ECO:0000256" key="1">
    <source>
        <dbReference type="SAM" id="MobiDB-lite"/>
    </source>
</evidence>
<protein>
    <recommendedName>
        <fullName evidence="4">Ribose 5-phosphate isomerase B</fullName>
    </recommendedName>
</protein>
<feature type="region of interest" description="Disordered" evidence="1">
    <location>
        <begin position="1"/>
        <end position="37"/>
    </location>
</feature>
<gene>
    <name evidence="2" type="ORF">SD77_3880</name>
</gene>
<reference evidence="2 3" key="1">
    <citation type="submission" date="2015-01" db="EMBL/GenBank/DDBJ databases">
        <title>Genome Assembly of Bacillus badius MTCC 1458.</title>
        <authorList>
            <person name="Verma A."/>
            <person name="Khatri I."/>
            <person name="Mual P."/>
            <person name="Subramanian S."/>
            <person name="Krishnamurthi S."/>
        </authorList>
    </citation>
    <scope>NUCLEOTIDE SEQUENCE [LARGE SCALE GENOMIC DNA]</scope>
    <source>
        <strain evidence="2 3">MTCC 1458</strain>
    </source>
</reference>
<accession>A0ABR5AWH8</accession>
<organism evidence="2 3">
    <name type="scientific">Bacillus badius</name>
    <dbReference type="NCBI Taxonomy" id="1455"/>
    <lineage>
        <taxon>Bacteria</taxon>
        <taxon>Bacillati</taxon>
        <taxon>Bacillota</taxon>
        <taxon>Bacilli</taxon>
        <taxon>Bacillales</taxon>
        <taxon>Bacillaceae</taxon>
        <taxon>Pseudobacillus</taxon>
    </lineage>
</organism>
<dbReference type="EMBL" id="JXLP01000005">
    <property type="protein sequence ID" value="KIL79079.1"/>
    <property type="molecule type" value="Genomic_DNA"/>
</dbReference>
<evidence type="ECO:0008006" key="4">
    <source>
        <dbReference type="Google" id="ProtNLM"/>
    </source>
</evidence>
<proteinExistence type="predicted"/>
<feature type="compositionally biased region" description="Basic and acidic residues" evidence="1">
    <location>
        <begin position="10"/>
        <end position="21"/>
    </location>
</feature>
<dbReference type="Proteomes" id="UP000031982">
    <property type="component" value="Unassembled WGS sequence"/>
</dbReference>
<comment type="caution">
    <text evidence="2">The sequence shown here is derived from an EMBL/GenBank/DDBJ whole genome shotgun (WGS) entry which is preliminary data.</text>
</comment>
<evidence type="ECO:0000313" key="3">
    <source>
        <dbReference type="Proteomes" id="UP000031982"/>
    </source>
</evidence>
<keyword evidence="3" id="KW-1185">Reference proteome</keyword>
<evidence type="ECO:0000313" key="2">
    <source>
        <dbReference type="EMBL" id="KIL79079.1"/>
    </source>
</evidence>
<sequence>MSTATGVMPGRDKSKAIRKPGDLLSSSNHHSSEGRIG</sequence>